<feature type="transmembrane region" description="Helical" evidence="8">
    <location>
        <begin position="230"/>
        <end position="247"/>
    </location>
</feature>
<evidence type="ECO:0000256" key="1">
    <source>
        <dbReference type="ARBA" id="ARBA00004651"/>
    </source>
</evidence>
<feature type="transmembrane region" description="Helical" evidence="8">
    <location>
        <begin position="48"/>
        <end position="69"/>
    </location>
</feature>
<evidence type="ECO:0000256" key="3">
    <source>
        <dbReference type="ARBA" id="ARBA00022448"/>
    </source>
</evidence>
<dbReference type="Proteomes" id="UP000322783">
    <property type="component" value="Unassembled WGS sequence"/>
</dbReference>
<reference evidence="9 10" key="1">
    <citation type="submission" date="2019-08" db="EMBL/GenBank/DDBJ databases">
        <title>Selenomonas sp. mPRGC5 and Selenomonas sp. mPRGC8 isolated from ruminal fluid of dairy goat (Capra hircus).</title>
        <authorList>
            <person name="Poothong S."/>
            <person name="Nuengjamnong C."/>
            <person name="Tanasupawat S."/>
        </authorList>
    </citation>
    <scope>NUCLEOTIDE SEQUENCE [LARGE SCALE GENOMIC DNA]</scope>
    <source>
        <strain evidence="10">mPRGC8</strain>
    </source>
</reference>
<dbReference type="InterPro" id="IPR002781">
    <property type="entry name" value="TM_pro_TauE-like"/>
</dbReference>
<feature type="transmembrane region" description="Helical" evidence="8">
    <location>
        <begin position="200"/>
        <end position="218"/>
    </location>
</feature>
<dbReference type="GO" id="GO:0005886">
    <property type="term" value="C:plasma membrane"/>
    <property type="evidence" value="ECO:0007669"/>
    <property type="project" value="UniProtKB-SubCell"/>
</dbReference>
<dbReference type="PANTHER" id="PTHR30269">
    <property type="entry name" value="TRANSMEMBRANE PROTEIN YFCA"/>
    <property type="match status" value="1"/>
</dbReference>
<keyword evidence="7 8" id="KW-0472">Membrane</keyword>
<keyword evidence="10" id="KW-1185">Reference proteome</keyword>
<evidence type="ECO:0000256" key="8">
    <source>
        <dbReference type="RuleBase" id="RU363041"/>
    </source>
</evidence>
<dbReference type="AlphaFoldDB" id="A0A5D6WPH9"/>
<keyword evidence="5 8" id="KW-0812">Transmembrane</keyword>
<feature type="transmembrane region" description="Helical" evidence="8">
    <location>
        <begin position="101"/>
        <end position="120"/>
    </location>
</feature>
<dbReference type="PANTHER" id="PTHR30269:SF37">
    <property type="entry name" value="MEMBRANE TRANSPORTER PROTEIN"/>
    <property type="match status" value="1"/>
</dbReference>
<evidence type="ECO:0000256" key="2">
    <source>
        <dbReference type="ARBA" id="ARBA00009142"/>
    </source>
</evidence>
<keyword evidence="4 8" id="KW-1003">Cell membrane</keyword>
<feature type="transmembrane region" description="Helical" evidence="8">
    <location>
        <begin position="172"/>
        <end position="194"/>
    </location>
</feature>
<keyword evidence="6 8" id="KW-1133">Transmembrane helix</keyword>
<accession>A0A5D6WPH9</accession>
<name>A0A5D6WPH9_9FIRM</name>
<evidence type="ECO:0000256" key="5">
    <source>
        <dbReference type="ARBA" id="ARBA00022692"/>
    </source>
</evidence>
<organism evidence="9 10">
    <name type="scientific">Selenomonas caprae</name>
    <dbReference type="NCBI Taxonomy" id="2606905"/>
    <lineage>
        <taxon>Bacteria</taxon>
        <taxon>Bacillati</taxon>
        <taxon>Bacillota</taxon>
        <taxon>Negativicutes</taxon>
        <taxon>Selenomonadales</taxon>
        <taxon>Selenomonadaceae</taxon>
        <taxon>Selenomonas</taxon>
    </lineage>
</organism>
<gene>
    <name evidence="9" type="ORF">FZ041_06940</name>
</gene>
<comment type="similarity">
    <text evidence="2 8">Belongs to the 4-toluene sulfonate uptake permease (TSUP) (TC 2.A.102) family.</text>
</comment>
<dbReference type="RefSeq" id="WP_149189051.1">
    <property type="nucleotide sequence ID" value="NZ_VTOZ01000012.1"/>
</dbReference>
<proteinExistence type="inferred from homology"/>
<comment type="caution">
    <text evidence="9">The sequence shown here is derived from an EMBL/GenBank/DDBJ whole genome shotgun (WGS) entry which is preliminary data.</text>
</comment>
<dbReference type="EMBL" id="VTOZ01000012">
    <property type="protein sequence ID" value="TYZ28808.1"/>
    <property type="molecule type" value="Genomic_DNA"/>
</dbReference>
<keyword evidence="3" id="KW-0813">Transport</keyword>
<comment type="subcellular location">
    <subcellularLocation>
        <location evidence="1 8">Cell membrane</location>
        <topology evidence="1 8">Multi-pass membrane protein</topology>
    </subcellularLocation>
</comment>
<sequence>METYLISLSLHIAPLFCVFLAAFLQSITGFGLVIVAAPLLMFFYDPKLVIPIMILLATCGNIAQTILLHRECQWKVIGWLLLGAVIGQPLGYQIYAAIPAHYLKILISCVVLVSLAIMQLRQQQIRICPRNTIRTGIAAGIMAMTTGMAGPPVAMYLASTAMTARELRATSIGFFFFSNLVSLATFALGGVSLTPCLHEFIYLLPGLACGILLGQLTFRFFPVHIIKRIIFTLLYFTCFYTIYRVLITM</sequence>
<evidence type="ECO:0000256" key="6">
    <source>
        <dbReference type="ARBA" id="ARBA00022989"/>
    </source>
</evidence>
<evidence type="ECO:0000313" key="9">
    <source>
        <dbReference type="EMBL" id="TYZ28808.1"/>
    </source>
</evidence>
<evidence type="ECO:0000256" key="4">
    <source>
        <dbReference type="ARBA" id="ARBA00022475"/>
    </source>
</evidence>
<evidence type="ECO:0000256" key="7">
    <source>
        <dbReference type="ARBA" id="ARBA00023136"/>
    </source>
</evidence>
<dbReference type="InterPro" id="IPR052017">
    <property type="entry name" value="TSUP"/>
</dbReference>
<protein>
    <recommendedName>
        <fullName evidence="8">Probable membrane transporter protein</fullName>
    </recommendedName>
</protein>
<dbReference type="Pfam" id="PF01925">
    <property type="entry name" value="TauE"/>
    <property type="match status" value="1"/>
</dbReference>
<evidence type="ECO:0000313" key="10">
    <source>
        <dbReference type="Proteomes" id="UP000322783"/>
    </source>
</evidence>
<feature type="transmembrane region" description="Helical" evidence="8">
    <location>
        <begin position="12"/>
        <end position="42"/>
    </location>
</feature>
<feature type="transmembrane region" description="Helical" evidence="8">
    <location>
        <begin position="76"/>
        <end position="95"/>
    </location>
</feature>